<dbReference type="InterPro" id="IPR036291">
    <property type="entry name" value="NAD(P)-bd_dom_sf"/>
</dbReference>
<dbReference type="PANTHER" id="PTHR43355:SF2">
    <property type="entry name" value="FLAVIN REDUCTASE (NADPH)"/>
    <property type="match status" value="1"/>
</dbReference>
<feature type="domain" description="NAD(P)-binding" evidence="1">
    <location>
        <begin position="3"/>
        <end position="143"/>
    </location>
</feature>
<dbReference type="Gene3D" id="3.40.50.720">
    <property type="entry name" value="NAD(P)-binding Rossmann-like Domain"/>
    <property type="match status" value="1"/>
</dbReference>
<dbReference type="EMBL" id="BAABAA010000009">
    <property type="protein sequence ID" value="GAA3581992.1"/>
    <property type="molecule type" value="Genomic_DNA"/>
</dbReference>
<evidence type="ECO:0000313" key="2">
    <source>
        <dbReference type="EMBL" id="GAA3581992.1"/>
    </source>
</evidence>
<dbReference type="InterPro" id="IPR051606">
    <property type="entry name" value="Polyketide_Oxido-like"/>
</dbReference>
<dbReference type="InterPro" id="IPR016040">
    <property type="entry name" value="NAD(P)-bd_dom"/>
</dbReference>
<gene>
    <name evidence="2" type="ORF">GCM10022235_60480</name>
</gene>
<dbReference type="Proteomes" id="UP001501222">
    <property type="component" value="Unassembled WGS sequence"/>
</dbReference>
<comment type="caution">
    <text evidence="2">The sequence shown here is derived from an EMBL/GenBank/DDBJ whole genome shotgun (WGS) entry which is preliminary data.</text>
</comment>
<organism evidence="2 3">
    <name type="scientific">Kribbella ginsengisoli</name>
    <dbReference type="NCBI Taxonomy" id="363865"/>
    <lineage>
        <taxon>Bacteria</taxon>
        <taxon>Bacillati</taxon>
        <taxon>Actinomycetota</taxon>
        <taxon>Actinomycetes</taxon>
        <taxon>Propionibacteriales</taxon>
        <taxon>Kribbellaceae</taxon>
        <taxon>Kribbella</taxon>
    </lineage>
</organism>
<evidence type="ECO:0000259" key="1">
    <source>
        <dbReference type="Pfam" id="PF13460"/>
    </source>
</evidence>
<accession>A0ABP6YJQ5</accession>
<reference evidence="3" key="1">
    <citation type="journal article" date="2019" name="Int. J. Syst. Evol. Microbiol.">
        <title>The Global Catalogue of Microorganisms (GCM) 10K type strain sequencing project: providing services to taxonomists for standard genome sequencing and annotation.</title>
        <authorList>
            <consortium name="The Broad Institute Genomics Platform"/>
            <consortium name="The Broad Institute Genome Sequencing Center for Infectious Disease"/>
            <person name="Wu L."/>
            <person name="Ma J."/>
        </authorList>
    </citation>
    <scope>NUCLEOTIDE SEQUENCE [LARGE SCALE GENOMIC DNA]</scope>
    <source>
        <strain evidence="3">JCM 16928</strain>
    </source>
</reference>
<dbReference type="PANTHER" id="PTHR43355">
    <property type="entry name" value="FLAVIN REDUCTASE (NADPH)"/>
    <property type="match status" value="1"/>
</dbReference>
<proteinExistence type="predicted"/>
<sequence>MTDVARLSQGQDVVISATRPVPGREHELAIAAKGLVGGLAGTAVRLAVVGGAASLTLPGDPGTTVVDGPDFPPEFRPIALACNEQFEVVRGSDDVDWVYLSPPAMLEPGVRTGQYRLGRDELLVDDDGASHLSMEDFAVALVDEVERPRYRQSRFTVGY</sequence>
<dbReference type="SUPFAM" id="SSF51735">
    <property type="entry name" value="NAD(P)-binding Rossmann-fold domains"/>
    <property type="match status" value="1"/>
</dbReference>
<keyword evidence="3" id="KW-1185">Reference proteome</keyword>
<dbReference type="Pfam" id="PF13460">
    <property type="entry name" value="NAD_binding_10"/>
    <property type="match status" value="1"/>
</dbReference>
<evidence type="ECO:0000313" key="3">
    <source>
        <dbReference type="Proteomes" id="UP001501222"/>
    </source>
</evidence>
<name>A0ABP6YJQ5_9ACTN</name>
<protein>
    <recommendedName>
        <fullName evidence="1">NAD(P)-binding domain-containing protein</fullName>
    </recommendedName>
</protein>